<dbReference type="EMBL" id="MT062913">
    <property type="protein sequence ID" value="QNL32974.1"/>
    <property type="molecule type" value="Genomic_DNA"/>
</dbReference>
<protein>
    <submittedName>
        <fullName evidence="1">Uncharacterized protein</fullName>
    </submittedName>
</protein>
<dbReference type="AlphaFoldDB" id="A0A7G9A895"/>
<evidence type="ECO:0000313" key="1">
    <source>
        <dbReference type="EMBL" id="QNL32974.1"/>
    </source>
</evidence>
<name>A0A7G9A895_RAOOR</name>
<reference evidence="1" key="1">
    <citation type="submission" date="2020-02" db="EMBL/GenBank/DDBJ databases">
        <authorList>
            <person name="Zhou D."/>
        </authorList>
    </citation>
    <scope>NUCLEOTIDE SEQUENCE</scope>
    <source>
        <strain evidence="1">193104922</strain>
        <plasmid evidence="1">p104922-NR</plasmid>
    </source>
</reference>
<organism evidence="1">
    <name type="scientific">Raoultella ornithinolytica</name>
    <name type="common">Klebsiella ornithinolytica</name>
    <dbReference type="NCBI Taxonomy" id="54291"/>
    <lineage>
        <taxon>Bacteria</taxon>
        <taxon>Pseudomonadati</taxon>
        <taxon>Pseudomonadota</taxon>
        <taxon>Gammaproteobacteria</taxon>
        <taxon>Enterobacterales</taxon>
        <taxon>Enterobacteriaceae</taxon>
        <taxon>Klebsiella/Raoultella group</taxon>
        <taxon>Raoultella</taxon>
    </lineage>
</organism>
<proteinExistence type="predicted"/>
<sequence length="38" mass="4510">MSKLHVNHNMIYNSCGYGVRQVFWIPDNTLIFKLNLEN</sequence>
<accession>A0A7G9A895</accession>
<keyword evidence="1" id="KW-0614">Plasmid</keyword>
<geneLocation type="plasmid" evidence="1">
    <name>p104922-NR</name>
</geneLocation>